<reference evidence="7 8" key="1">
    <citation type="journal article" date="2018" name="New Phytol.">
        <title>Comparative genomics and transcriptomics depict ericoid mycorrhizal fungi as versatile saprotrophs and plant mutualists.</title>
        <authorList>
            <person name="Martino E."/>
            <person name="Morin E."/>
            <person name="Grelet G.A."/>
            <person name="Kuo A."/>
            <person name="Kohler A."/>
            <person name="Daghino S."/>
            <person name="Barry K.W."/>
            <person name="Cichocki N."/>
            <person name="Clum A."/>
            <person name="Dockter R.B."/>
            <person name="Hainaut M."/>
            <person name="Kuo R.C."/>
            <person name="LaButti K."/>
            <person name="Lindahl B.D."/>
            <person name="Lindquist E.A."/>
            <person name="Lipzen A."/>
            <person name="Khouja H.R."/>
            <person name="Magnuson J."/>
            <person name="Murat C."/>
            <person name="Ohm R.A."/>
            <person name="Singer S.W."/>
            <person name="Spatafora J.W."/>
            <person name="Wang M."/>
            <person name="Veneault-Fourrey C."/>
            <person name="Henrissat B."/>
            <person name="Grigoriev I.V."/>
            <person name="Martin F.M."/>
            <person name="Perotto S."/>
        </authorList>
    </citation>
    <scope>NUCLEOTIDE SEQUENCE [LARGE SCALE GENOMIC DNA]</scope>
    <source>
        <strain evidence="7 8">ATCC 22711</strain>
    </source>
</reference>
<comment type="similarity">
    <text evidence="1 4">Belongs to the D-isomer specific 2-hydroxyacid dehydrogenase family.</text>
</comment>
<sequence length="319" mass="34235">MAKPLKIVHLDGVHCPSPTFTIPHTYTEYPNTTDLSTVASRIGDADVVITTRIPITASTLDQCPGLKLIAVQAIGTDMIDLAACKARNVVVTNVPAASNESVAEHAIALYFAIRRNITGMHEMMVQGDEWVKKGAVTSLWTGVPRTCREEVMGIIGGGELATIGRALGMTVQISERKSVAPSSTRPSRIPFPTVLQTSTILMITLPLTPSTHSLISSPEFALMRSDAILINVARGGIVDEDALVDALRENRIAGAAADVFSREPAGRENVLVREGGMGGRLVLSPHVAWFARSSIEKLRRTVVENIEAWVGGEVRNVVV</sequence>
<dbReference type="GO" id="GO:0016616">
    <property type="term" value="F:oxidoreductase activity, acting on the CH-OH group of donors, NAD or NADP as acceptor"/>
    <property type="evidence" value="ECO:0007669"/>
    <property type="project" value="InterPro"/>
</dbReference>
<dbReference type="AlphaFoldDB" id="A0A2T3APP1"/>
<dbReference type="SUPFAM" id="SSF51735">
    <property type="entry name" value="NAD(P)-binding Rossmann-fold domains"/>
    <property type="match status" value="1"/>
</dbReference>
<evidence type="ECO:0000256" key="1">
    <source>
        <dbReference type="ARBA" id="ARBA00005854"/>
    </source>
</evidence>
<dbReference type="GeneID" id="36569435"/>
<dbReference type="OrthoDB" id="298012at2759"/>
<dbReference type="InterPro" id="IPR006139">
    <property type="entry name" value="D-isomer_2_OHA_DH_cat_dom"/>
</dbReference>
<evidence type="ECO:0008006" key="9">
    <source>
        <dbReference type="Google" id="ProtNLM"/>
    </source>
</evidence>
<protein>
    <recommendedName>
        <fullName evidence="9">D-isomer specific 2-hydroxyacid dehydrogenase NAD-binding domain-containing protein</fullName>
    </recommendedName>
</protein>
<dbReference type="Gene3D" id="3.40.50.720">
    <property type="entry name" value="NAD(P)-binding Rossmann-like Domain"/>
    <property type="match status" value="2"/>
</dbReference>
<name>A0A2T3APP1_AMORE</name>
<dbReference type="PROSITE" id="PS00671">
    <property type="entry name" value="D_2_HYDROXYACID_DH_3"/>
    <property type="match status" value="1"/>
</dbReference>
<dbReference type="InterPro" id="IPR036291">
    <property type="entry name" value="NAD(P)-bd_dom_sf"/>
</dbReference>
<dbReference type="Pfam" id="PF02826">
    <property type="entry name" value="2-Hacid_dh_C"/>
    <property type="match status" value="1"/>
</dbReference>
<dbReference type="EMBL" id="KZ679019">
    <property type="protein sequence ID" value="PSS06970.1"/>
    <property type="molecule type" value="Genomic_DNA"/>
</dbReference>
<keyword evidence="2 4" id="KW-0560">Oxidoreductase</keyword>
<dbReference type="InterPro" id="IPR050418">
    <property type="entry name" value="D-iso_2-hydroxyacid_DH_PdxB"/>
</dbReference>
<dbReference type="PANTHER" id="PTHR43761">
    <property type="entry name" value="D-ISOMER SPECIFIC 2-HYDROXYACID DEHYDROGENASE FAMILY PROTEIN (AFU_ORTHOLOGUE AFUA_1G13630)"/>
    <property type="match status" value="1"/>
</dbReference>
<proteinExistence type="inferred from homology"/>
<keyword evidence="8" id="KW-1185">Reference proteome</keyword>
<dbReference type="InterPro" id="IPR006140">
    <property type="entry name" value="D-isomer_DH_NAD-bd"/>
</dbReference>
<evidence type="ECO:0000256" key="3">
    <source>
        <dbReference type="ARBA" id="ARBA00023027"/>
    </source>
</evidence>
<dbReference type="PANTHER" id="PTHR43761:SF1">
    <property type="entry name" value="D-ISOMER SPECIFIC 2-HYDROXYACID DEHYDROGENASE CATALYTIC DOMAIN-CONTAINING PROTEIN-RELATED"/>
    <property type="match status" value="1"/>
</dbReference>
<evidence type="ECO:0000259" key="5">
    <source>
        <dbReference type="Pfam" id="PF00389"/>
    </source>
</evidence>
<organism evidence="7 8">
    <name type="scientific">Amorphotheca resinae ATCC 22711</name>
    <dbReference type="NCBI Taxonomy" id="857342"/>
    <lineage>
        <taxon>Eukaryota</taxon>
        <taxon>Fungi</taxon>
        <taxon>Dikarya</taxon>
        <taxon>Ascomycota</taxon>
        <taxon>Pezizomycotina</taxon>
        <taxon>Leotiomycetes</taxon>
        <taxon>Helotiales</taxon>
        <taxon>Amorphothecaceae</taxon>
        <taxon>Amorphotheca</taxon>
    </lineage>
</organism>
<dbReference type="Proteomes" id="UP000241818">
    <property type="component" value="Unassembled WGS sequence"/>
</dbReference>
<evidence type="ECO:0000256" key="4">
    <source>
        <dbReference type="RuleBase" id="RU003719"/>
    </source>
</evidence>
<dbReference type="RefSeq" id="XP_024716626.1">
    <property type="nucleotide sequence ID" value="XM_024861354.1"/>
</dbReference>
<evidence type="ECO:0000256" key="2">
    <source>
        <dbReference type="ARBA" id="ARBA00023002"/>
    </source>
</evidence>
<dbReference type="InterPro" id="IPR029753">
    <property type="entry name" value="D-isomer_DH_CS"/>
</dbReference>
<accession>A0A2T3APP1</accession>
<evidence type="ECO:0000313" key="7">
    <source>
        <dbReference type="EMBL" id="PSS06970.1"/>
    </source>
</evidence>
<feature type="domain" description="D-isomer specific 2-hydroxyacid dehydrogenase catalytic" evidence="5">
    <location>
        <begin position="29"/>
        <end position="318"/>
    </location>
</feature>
<dbReference type="InParanoid" id="A0A2T3APP1"/>
<feature type="domain" description="D-isomer specific 2-hydroxyacid dehydrogenase NAD-binding" evidence="6">
    <location>
        <begin position="108"/>
        <end position="288"/>
    </location>
</feature>
<evidence type="ECO:0000313" key="8">
    <source>
        <dbReference type="Proteomes" id="UP000241818"/>
    </source>
</evidence>
<dbReference type="SUPFAM" id="SSF52283">
    <property type="entry name" value="Formate/glycerate dehydrogenase catalytic domain-like"/>
    <property type="match status" value="1"/>
</dbReference>
<gene>
    <name evidence="7" type="ORF">M430DRAFT_110388</name>
</gene>
<dbReference type="STRING" id="857342.A0A2T3APP1"/>
<dbReference type="Pfam" id="PF00389">
    <property type="entry name" value="2-Hacid_dh"/>
    <property type="match status" value="1"/>
</dbReference>
<dbReference type="GO" id="GO:0051287">
    <property type="term" value="F:NAD binding"/>
    <property type="evidence" value="ECO:0007669"/>
    <property type="project" value="InterPro"/>
</dbReference>
<keyword evidence="3" id="KW-0520">NAD</keyword>
<evidence type="ECO:0000259" key="6">
    <source>
        <dbReference type="Pfam" id="PF02826"/>
    </source>
</evidence>